<name>A0AAE0LWT0_9PEZI</name>
<comment type="caution">
    <text evidence="2">The sequence shown here is derived from an EMBL/GenBank/DDBJ whole genome shotgun (WGS) entry which is preliminary data.</text>
</comment>
<accession>A0AAE0LWT0</accession>
<feature type="compositionally biased region" description="Low complexity" evidence="1">
    <location>
        <begin position="264"/>
        <end position="279"/>
    </location>
</feature>
<feature type="compositionally biased region" description="Low complexity" evidence="1">
    <location>
        <begin position="373"/>
        <end position="388"/>
    </location>
</feature>
<dbReference type="Proteomes" id="UP001278766">
    <property type="component" value="Unassembled WGS sequence"/>
</dbReference>
<organism evidence="2 3">
    <name type="scientific">Chaetomium fimeti</name>
    <dbReference type="NCBI Taxonomy" id="1854472"/>
    <lineage>
        <taxon>Eukaryota</taxon>
        <taxon>Fungi</taxon>
        <taxon>Dikarya</taxon>
        <taxon>Ascomycota</taxon>
        <taxon>Pezizomycotina</taxon>
        <taxon>Sordariomycetes</taxon>
        <taxon>Sordariomycetidae</taxon>
        <taxon>Sordariales</taxon>
        <taxon>Chaetomiaceae</taxon>
        <taxon>Chaetomium</taxon>
    </lineage>
</organism>
<feature type="region of interest" description="Disordered" evidence="1">
    <location>
        <begin position="221"/>
        <end position="438"/>
    </location>
</feature>
<feature type="compositionally biased region" description="Low complexity" evidence="1">
    <location>
        <begin position="15"/>
        <end position="35"/>
    </location>
</feature>
<evidence type="ECO:0000313" key="2">
    <source>
        <dbReference type="EMBL" id="KAK3300305.1"/>
    </source>
</evidence>
<feature type="compositionally biased region" description="Basic residues" evidence="1">
    <location>
        <begin position="428"/>
        <end position="438"/>
    </location>
</feature>
<dbReference type="AlphaFoldDB" id="A0AAE0LWT0"/>
<protein>
    <submittedName>
        <fullName evidence="2">Uncharacterized protein</fullName>
    </submittedName>
</protein>
<evidence type="ECO:0000256" key="1">
    <source>
        <dbReference type="SAM" id="MobiDB-lite"/>
    </source>
</evidence>
<feature type="compositionally biased region" description="Basic and acidic residues" evidence="1">
    <location>
        <begin position="48"/>
        <end position="79"/>
    </location>
</feature>
<dbReference type="RefSeq" id="XP_062663819.1">
    <property type="nucleotide sequence ID" value="XM_062802038.1"/>
</dbReference>
<sequence>MMAIADTHPPPAPPHQLQHAPPQHAPQLHSAPQQPIERPRKTRAFSFRSDKSHGSGSHHKVDLHETSAEKEAKRLHSKADPTFAMQEAEPSAVAATVGSSLASLRGIQHKDVFGNPIPEPDRSNPTRSRWERPLDTIRSFEAAIDGGYNNRRSMIRPDTEGTWGPSRRASYYGGSTKPRQFRMVAHYSQVRADGNAGRFNRDSYYGSRPPSMMYANRADGSLPDLRSSGMGQRDSYYEQQPGYGGYGGPAQNGRRGWPRMASEPQYGPGHRQQHQQPQQMDYSIPSNHRSYETVTTAAGSGSSAEPAGYQTDPTSSDNSSVERGQSSVPRRQPEPVNDYGIGFGQSPSYQSPSLALGVQNSGMGTGGGGGGYINNNNYQMGGAPAHGNPAPPVPRKDVGGGTLRKPVSNNPVHQAHQPRPAQPEKRKSWFARRFSKHG</sequence>
<keyword evidence="3" id="KW-1185">Reference proteome</keyword>
<proteinExistence type="predicted"/>
<dbReference type="GeneID" id="87838986"/>
<dbReference type="PANTHER" id="PTHR28186">
    <property type="entry name" value="MEIOTICALLY UP-REGULATED GENE 9 PROTEIN"/>
    <property type="match status" value="1"/>
</dbReference>
<dbReference type="PANTHER" id="PTHR28186:SF1">
    <property type="entry name" value="MEIOTICALLY UP-REGULATED GENE 9 PROTEIN"/>
    <property type="match status" value="1"/>
</dbReference>
<feature type="compositionally biased region" description="Gly residues" evidence="1">
    <location>
        <begin position="363"/>
        <end position="372"/>
    </location>
</feature>
<feature type="compositionally biased region" description="Low complexity" evidence="1">
    <location>
        <begin position="297"/>
        <end position="308"/>
    </location>
</feature>
<feature type="compositionally biased region" description="Polar residues" evidence="1">
    <location>
        <begin position="311"/>
        <end position="329"/>
    </location>
</feature>
<reference evidence="2" key="1">
    <citation type="journal article" date="2023" name="Mol. Phylogenet. Evol.">
        <title>Genome-scale phylogeny and comparative genomics of the fungal order Sordariales.</title>
        <authorList>
            <person name="Hensen N."/>
            <person name="Bonometti L."/>
            <person name="Westerberg I."/>
            <person name="Brannstrom I.O."/>
            <person name="Guillou S."/>
            <person name="Cros-Aarteil S."/>
            <person name="Calhoun S."/>
            <person name="Haridas S."/>
            <person name="Kuo A."/>
            <person name="Mondo S."/>
            <person name="Pangilinan J."/>
            <person name="Riley R."/>
            <person name="LaButti K."/>
            <person name="Andreopoulos B."/>
            <person name="Lipzen A."/>
            <person name="Chen C."/>
            <person name="Yan M."/>
            <person name="Daum C."/>
            <person name="Ng V."/>
            <person name="Clum A."/>
            <person name="Steindorff A."/>
            <person name="Ohm R.A."/>
            <person name="Martin F."/>
            <person name="Silar P."/>
            <person name="Natvig D.O."/>
            <person name="Lalanne C."/>
            <person name="Gautier V."/>
            <person name="Ament-Velasquez S.L."/>
            <person name="Kruys A."/>
            <person name="Hutchinson M.I."/>
            <person name="Powell A.J."/>
            <person name="Barry K."/>
            <person name="Miller A.N."/>
            <person name="Grigoriev I.V."/>
            <person name="Debuchy R."/>
            <person name="Gladieux P."/>
            <person name="Hiltunen Thoren M."/>
            <person name="Johannesson H."/>
        </authorList>
    </citation>
    <scope>NUCLEOTIDE SEQUENCE</scope>
    <source>
        <strain evidence="2">CBS 168.71</strain>
    </source>
</reference>
<gene>
    <name evidence="2" type="ORF">B0H64DRAFT_369572</name>
</gene>
<feature type="region of interest" description="Disordered" evidence="1">
    <location>
        <begin position="149"/>
        <end position="170"/>
    </location>
</feature>
<evidence type="ECO:0000313" key="3">
    <source>
        <dbReference type="Proteomes" id="UP001278766"/>
    </source>
</evidence>
<dbReference type="Pfam" id="PF10295">
    <property type="entry name" value="DUF2406"/>
    <property type="match status" value="1"/>
</dbReference>
<dbReference type="InterPro" id="IPR018809">
    <property type="entry name" value="DUF2406"/>
</dbReference>
<reference evidence="2" key="2">
    <citation type="submission" date="2023-06" db="EMBL/GenBank/DDBJ databases">
        <authorList>
            <consortium name="Lawrence Berkeley National Laboratory"/>
            <person name="Haridas S."/>
            <person name="Hensen N."/>
            <person name="Bonometti L."/>
            <person name="Westerberg I."/>
            <person name="Brannstrom I.O."/>
            <person name="Guillou S."/>
            <person name="Cros-Aarteil S."/>
            <person name="Calhoun S."/>
            <person name="Kuo A."/>
            <person name="Mondo S."/>
            <person name="Pangilinan J."/>
            <person name="Riley R."/>
            <person name="Labutti K."/>
            <person name="Andreopoulos B."/>
            <person name="Lipzen A."/>
            <person name="Chen C."/>
            <person name="Yanf M."/>
            <person name="Daum C."/>
            <person name="Ng V."/>
            <person name="Clum A."/>
            <person name="Steindorff A."/>
            <person name="Ohm R."/>
            <person name="Martin F."/>
            <person name="Silar P."/>
            <person name="Natvig D."/>
            <person name="Lalanne C."/>
            <person name="Gautier V."/>
            <person name="Ament-Velasquez S.L."/>
            <person name="Kruys A."/>
            <person name="Hutchinson M.I."/>
            <person name="Powell A.J."/>
            <person name="Barry K."/>
            <person name="Miller A.N."/>
            <person name="Grigoriev I.V."/>
            <person name="Debuchy R."/>
            <person name="Gladieux P."/>
            <person name="Thoren M.H."/>
            <person name="Johannesson H."/>
        </authorList>
    </citation>
    <scope>NUCLEOTIDE SEQUENCE</scope>
    <source>
        <strain evidence="2">CBS 168.71</strain>
    </source>
</reference>
<feature type="compositionally biased region" description="Polar residues" evidence="1">
    <location>
        <begin position="280"/>
        <end position="296"/>
    </location>
</feature>
<dbReference type="EMBL" id="JAUEPN010000001">
    <property type="protein sequence ID" value="KAK3300305.1"/>
    <property type="molecule type" value="Genomic_DNA"/>
</dbReference>
<feature type="region of interest" description="Disordered" evidence="1">
    <location>
        <begin position="1"/>
        <end position="88"/>
    </location>
</feature>